<gene>
    <name evidence="3" type="ORF">FDO65_12070</name>
</gene>
<protein>
    <submittedName>
        <fullName evidence="3">Alpha/beta fold hydrolase</fullName>
    </submittedName>
</protein>
<keyword evidence="4" id="KW-1185">Reference proteome</keyword>
<dbReference type="Proteomes" id="UP000306985">
    <property type="component" value="Unassembled WGS sequence"/>
</dbReference>
<dbReference type="GO" id="GO:0016787">
    <property type="term" value="F:hydrolase activity"/>
    <property type="evidence" value="ECO:0007669"/>
    <property type="project" value="UniProtKB-KW"/>
</dbReference>
<dbReference type="PRINTS" id="PR00412">
    <property type="entry name" value="EPOXHYDRLASE"/>
</dbReference>
<dbReference type="InterPro" id="IPR000073">
    <property type="entry name" value="AB_hydrolase_1"/>
</dbReference>
<dbReference type="AlphaFoldDB" id="A0A4U6QDX1"/>
<dbReference type="Gene3D" id="3.40.50.1820">
    <property type="entry name" value="alpha/beta hydrolase"/>
    <property type="match status" value="1"/>
</dbReference>
<dbReference type="PANTHER" id="PTHR43329">
    <property type="entry name" value="EPOXIDE HYDROLASE"/>
    <property type="match status" value="1"/>
</dbReference>
<dbReference type="OrthoDB" id="2987348at2"/>
<dbReference type="RefSeq" id="WP_137449976.1">
    <property type="nucleotide sequence ID" value="NZ_SZZH01000003.1"/>
</dbReference>
<organism evidence="3 4">
    <name type="scientific">Nakamurella flava</name>
    <dbReference type="NCBI Taxonomy" id="2576308"/>
    <lineage>
        <taxon>Bacteria</taxon>
        <taxon>Bacillati</taxon>
        <taxon>Actinomycetota</taxon>
        <taxon>Actinomycetes</taxon>
        <taxon>Nakamurellales</taxon>
        <taxon>Nakamurellaceae</taxon>
        <taxon>Nakamurella</taxon>
    </lineage>
</organism>
<dbReference type="InterPro" id="IPR000639">
    <property type="entry name" value="Epox_hydrolase-like"/>
</dbReference>
<name>A0A4U6QDX1_9ACTN</name>
<feature type="domain" description="AB hydrolase-1" evidence="2">
    <location>
        <begin position="22"/>
        <end position="256"/>
    </location>
</feature>
<evidence type="ECO:0000313" key="4">
    <source>
        <dbReference type="Proteomes" id="UP000306985"/>
    </source>
</evidence>
<evidence type="ECO:0000256" key="1">
    <source>
        <dbReference type="ARBA" id="ARBA00022801"/>
    </source>
</evidence>
<dbReference type="InterPro" id="IPR029058">
    <property type="entry name" value="AB_hydrolase_fold"/>
</dbReference>
<evidence type="ECO:0000313" key="3">
    <source>
        <dbReference type="EMBL" id="TKV58313.1"/>
    </source>
</evidence>
<proteinExistence type="predicted"/>
<dbReference type="SUPFAM" id="SSF53474">
    <property type="entry name" value="alpha/beta-Hydrolases"/>
    <property type="match status" value="1"/>
</dbReference>
<reference evidence="3 4" key="1">
    <citation type="submission" date="2019-05" db="EMBL/GenBank/DDBJ databases">
        <title>Nakamurella sp. N5BH11, whole genome shotgun sequence.</title>
        <authorList>
            <person name="Tuo L."/>
        </authorList>
    </citation>
    <scope>NUCLEOTIDE SEQUENCE [LARGE SCALE GENOMIC DNA]</scope>
    <source>
        <strain evidence="3 4">N5BH11</strain>
    </source>
</reference>
<keyword evidence="1 3" id="KW-0378">Hydrolase</keyword>
<evidence type="ECO:0000259" key="2">
    <source>
        <dbReference type="Pfam" id="PF00561"/>
    </source>
</evidence>
<comment type="caution">
    <text evidence="3">The sequence shown here is derived from an EMBL/GenBank/DDBJ whole genome shotgun (WGS) entry which is preliminary data.</text>
</comment>
<accession>A0A4U6QDX1</accession>
<dbReference type="Pfam" id="PF00561">
    <property type="entry name" value="Abhydrolase_1"/>
    <property type="match status" value="1"/>
</dbReference>
<dbReference type="EMBL" id="SZZH01000003">
    <property type="protein sequence ID" value="TKV58313.1"/>
    <property type="molecule type" value="Genomic_DNA"/>
</dbReference>
<sequence>MQRFTRAGLTFPVVDDGPSDGPPVVLLHGFPQSPAAFDLVTPRLHDAGLRTLAPTQRGYAASARPRRRRDYAVGETAADVLALLDAAGLERVHLVGHDWGAAPVWQLAATAPDRVLTATVLSTPHPRAMSAALLHGQARRSWYMAFFQLPVLPERRARRSLGGALAGSGLPERFVGEYTAALAAPGAATGALNWYRGLPFSRPAAGPARVPTTYVWGRHDFALGRWAAERTADHIAPGVAYRFLEVDAGHWLPETAPEAIADAIIDRTG</sequence>